<proteinExistence type="predicted"/>
<accession>A0A0R1H3L5</accession>
<protein>
    <recommendedName>
        <fullName evidence="1">Cyanophage baseplate Pam3 plug gp18 domain-containing protein</fullName>
    </recommendedName>
</protein>
<name>A0A0R1H3L5_9LACO</name>
<keyword evidence="3" id="KW-1185">Reference proteome</keyword>
<dbReference type="EMBL" id="AZDA01000003">
    <property type="protein sequence ID" value="KRK40792.1"/>
    <property type="molecule type" value="Genomic_DNA"/>
</dbReference>
<gene>
    <name evidence="2" type="ORF">FC07_GL002541</name>
</gene>
<dbReference type="OrthoDB" id="1697005at2"/>
<dbReference type="InterPro" id="IPR054252">
    <property type="entry name" value="Pam3_gp18"/>
</dbReference>
<evidence type="ECO:0000313" key="2">
    <source>
        <dbReference type="EMBL" id="KRK40792.1"/>
    </source>
</evidence>
<sequence>MAIRSKFELDYDAPFVFETTFGNDDVYIGINYNEIGDFYTIDLYDAEFQPIIMGEKLVYGKRVWRRSVDPRVPAVDLIPMDESGKESTVAKANFGITVFLYIDTLVDETV</sequence>
<evidence type="ECO:0000313" key="3">
    <source>
        <dbReference type="Proteomes" id="UP000051461"/>
    </source>
</evidence>
<feature type="domain" description="Cyanophage baseplate Pam3 plug gp18" evidence="1">
    <location>
        <begin position="7"/>
        <end position="104"/>
    </location>
</feature>
<dbReference type="RefSeq" id="WP_057903228.1">
    <property type="nucleotide sequence ID" value="NZ_AZDA01000003.1"/>
</dbReference>
<reference evidence="2 3" key="1">
    <citation type="journal article" date="2015" name="Genome Announc.">
        <title>Expanding the biotechnology potential of lactobacilli through comparative genomics of 213 strains and associated genera.</title>
        <authorList>
            <person name="Sun Z."/>
            <person name="Harris H.M."/>
            <person name="McCann A."/>
            <person name="Guo C."/>
            <person name="Argimon S."/>
            <person name="Zhang W."/>
            <person name="Yang X."/>
            <person name="Jeffery I.B."/>
            <person name="Cooney J.C."/>
            <person name="Kagawa T.F."/>
            <person name="Liu W."/>
            <person name="Song Y."/>
            <person name="Salvetti E."/>
            <person name="Wrobel A."/>
            <person name="Rasinkangas P."/>
            <person name="Parkhill J."/>
            <person name="Rea M.C."/>
            <person name="O'Sullivan O."/>
            <person name="Ritari J."/>
            <person name="Douillard F.P."/>
            <person name="Paul Ross R."/>
            <person name="Yang R."/>
            <person name="Briner A.E."/>
            <person name="Felis G.E."/>
            <person name="de Vos W.M."/>
            <person name="Barrangou R."/>
            <person name="Klaenhammer T.R."/>
            <person name="Caufield P.W."/>
            <person name="Cui Y."/>
            <person name="Zhang H."/>
            <person name="O'Toole P.W."/>
        </authorList>
    </citation>
    <scope>NUCLEOTIDE SEQUENCE [LARGE SCALE GENOMIC DNA]</scope>
    <source>
        <strain evidence="2 3">DSM 20003</strain>
    </source>
</reference>
<dbReference type="AlphaFoldDB" id="A0A0R1H3L5"/>
<dbReference type="Proteomes" id="UP000051461">
    <property type="component" value="Unassembled WGS sequence"/>
</dbReference>
<comment type="caution">
    <text evidence="2">The sequence shown here is derived from an EMBL/GenBank/DDBJ whole genome shotgun (WGS) entry which is preliminary data.</text>
</comment>
<dbReference type="PATRIC" id="fig|1423726.3.peg.2637"/>
<dbReference type="Pfam" id="PF22479">
    <property type="entry name" value="Pam3_gp18"/>
    <property type="match status" value="1"/>
</dbReference>
<evidence type="ECO:0000259" key="1">
    <source>
        <dbReference type="Pfam" id="PF22479"/>
    </source>
</evidence>
<dbReference type="STRING" id="1423726.FC07_GL002541"/>
<organism evidence="2 3">
    <name type="scientific">Loigolactobacillus bifermentans DSM 20003</name>
    <dbReference type="NCBI Taxonomy" id="1423726"/>
    <lineage>
        <taxon>Bacteria</taxon>
        <taxon>Bacillati</taxon>
        <taxon>Bacillota</taxon>
        <taxon>Bacilli</taxon>
        <taxon>Lactobacillales</taxon>
        <taxon>Lactobacillaceae</taxon>
        <taxon>Loigolactobacillus</taxon>
    </lineage>
</organism>